<evidence type="ECO:0000256" key="2">
    <source>
        <dbReference type="ARBA" id="ARBA00029447"/>
    </source>
</evidence>
<dbReference type="GO" id="GO:0004888">
    <property type="term" value="F:transmembrane signaling receptor activity"/>
    <property type="evidence" value="ECO:0007669"/>
    <property type="project" value="InterPro"/>
</dbReference>
<keyword evidence="4" id="KW-1133">Transmembrane helix</keyword>
<dbReference type="PANTHER" id="PTHR32089">
    <property type="entry name" value="METHYL-ACCEPTING CHEMOTAXIS PROTEIN MCPB"/>
    <property type="match status" value="1"/>
</dbReference>
<evidence type="ECO:0000313" key="6">
    <source>
        <dbReference type="EMBL" id="HGG03051.1"/>
    </source>
</evidence>
<dbReference type="Pfam" id="PF00015">
    <property type="entry name" value="MCPsignal"/>
    <property type="match status" value="1"/>
</dbReference>
<dbReference type="GO" id="GO:0016020">
    <property type="term" value="C:membrane"/>
    <property type="evidence" value="ECO:0007669"/>
    <property type="project" value="InterPro"/>
</dbReference>
<accession>A0A7C3VSY2</accession>
<dbReference type="InterPro" id="IPR004089">
    <property type="entry name" value="MCPsignal_dom"/>
</dbReference>
<dbReference type="SUPFAM" id="SSF58104">
    <property type="entry name" value="Methyl-accepting chemotaxis protein (MCP) signaling domain"/>
    <property type="match status" value="1"/>
</dbReference>
<dbReference type="AlphaFoldDB" id="A0A7C3VSY2"/>
<evidence type="ECO:0000259" key="5">
    <source>
        <dbReference type="PROSITE" id="PS50111"/>
    </source>
</evidence>
<dbReference type="GO" id="GO:0006935">
    <property type="term" value="P:chemotaxis"/>
    <property type="evidence" value="ECO:0007669"/>
    <property type="project" value="InterPro"/>
</dbReference>
<comment type="caution">
    <text evidence="6">The sequence shown here is derived from an EMBL/GenBank/DDBJ whole genome shotgun (WGS) entry which is preliminary data.</text>
</comment>
<dbReference type="InterPro" id="IPR004090">
    <property type="entry name" value="Chemotax_Me-accpt_rcpt"/>
</dbReference>
<dbReference type="PANTHER" id="PTHR32089:SF112">
    <property type="entry name" value="LYSOZYME-LIKE PROTEIN-RELATED"/>
    <property type="match status" value="1"/>
</dbReference>
<evidence type="ECO:0000256" key="4">
    <source>
        <dbReference type="SAM" id="Phobius"/>
    </source>
</evidence>
<proteinExistence type="inferred from homology"/>
<feature type="transmembrane region" description="Helical" evidence="4">
    <location>
        <begin position="24"/>
        <end position="47"/>
    </location>
</feature>
<dbReference type="SMART" id="SM00283">
    <property type="entry name" value="MA"/>
    <property type="match status" value="1"/>
</dbReference>
<reference evidence="6" key="1">
    <citation type="journal article" date="2020" name="mSystems">
        <title>Genome- and Community-Level Interaction Insights into Carbon Utilization and Element Cycling Functions of Hydrothermarchaeota in Hydrothermal Sediment.</title>
        <authorList>
            <person name="Zhou Z."/>
            <person name="Liu Y."/>
            <person name="Xu W."/>
            <person name="Pan J."/>
            <person name="Luo Z.H."/>
            <person name="Li M."/>
        </authorList>
    </citation>
    <scope>NUCLEOTIDE SEQUENCE [LARGE SCALE GENOMIC DNA]</scope>
    <source>
        <strain evidence="6">SpSt-374</strain>
    </source>
</reference>
<organism evidence="6">
    <name type="scientific">Planktothricoides sp. SpSt-374</name>
    <dbReference type="NCBI Taxonomy" id="2282167"/>
    <lineage>
        <taxon>Bacteria</taxon>
        <taxon>Bacillati</taxon>
        <taxon>Cyanobacteriota</taxon>
        <taxon>Cyanophyceae</taxon>
        <taxon>Oscillatoriophycideae</taxon>
        <taxon>Oscillatoriales</taxon>
        <taxon>Oscillatoriaceae</taxon>
        <taxon>Planktothricoides</taxon>
    </lineage>
</organism>
<dbReference type="GO" id="GO:0007165">
    <property type="term" value="P:signal transduction"/>
    <property type="evidence" value="ECO:0007669"/>
    <property type="project" value="UniProtKB-KW"/>
</dbReference>
<dbReference type="Gene3D" id="1.10.287.950">
    <property type="entry name" value="Methyl-accepting chemotaxis protein"/>
    <property type="match status" value="1"/>
</dbReference>
<feature type="domain" description="Methyl-accepting transducer" evidence="5">
    <location>
        <begin position="57"/>
        <end position="293"/>
    </location>
</feature>
<dbReference type="PRINTS" id="PR00260">
    <property type="entry name" value="CHEMTRNSDUCR"/>
</dbReference>
<sequence length="324" mass="34051">MEKIEWGVLILNHTDEVFAAQRNLVLALVGLVIGTGVAMSAIAAWVANGTTSSLNDIATAIAESSTEIAATMEQQERTVNHQATAVNQTTTTMNQLGTSSRHSASQAEASATGAKKVLSLGDRGMKAVENTSSGMNTIREKAGDTAGQILHLSEIASQISSISTIISDIANRTNILALNAGVEAVRAGEHGKGFGVVASEIRKLADQSKNSAEKIVALVLDIQNAINLTVMMTDETIKTVESGVQIVGETSTAFTGVRDAINEIVMSTQQISLNAQQQVQAIEQVVDAMNTLNGAARETVGGISNVKTRVQQLQIAAQNLKQMI</sequence>
<protein>
    <submittedName>
        <fullName evidence="6">Chemotaxis protein</fullName>
    </submittedName>
</protein>
<dbReference type="PROSITE" id="PS50111">
    <property type="entry name" value="CHEMOTAXIS_TRANSDUC_2"/>
    <property type="match status" value="1"/>
</dbReference>
<gene>
    <name evidence="6" type="ORF">ENR15_21025</name>
</gene>
<keyword evidence="1 3" id="KW-0807">Transducer</keyword>
<evidence type="ECO:0000256" key="1">
    <source>
        <dbReference type="ARBA" id="ARBA00023224"/>
    </source>
</evidence>
<keyword evidence="4" id="KW-0812">Transmembrane</keyword>
<comment type="similarity">
    <text evidence="2">Belongs to the methyl-accepting chemotaxis (MCP) protein family.</text>
</comment>
<dbReference type="EMBL" id="DSPX01000208">
    <property type="protein sequence ID" value="HGG03051.1"/>
    <property type="molecule type" value="Genomic_DNA"/>
</dbReference>
<keyword evidence="4" id="KW-0472">Membrane</keyword>
<name>A0A7C3VSY2_9CYAN</name>
<evidence type="ECO:0000256" key="3">
    <source>
        <dbReference type="PROSITE-ProRule" id="PRU00284"/>
    </source>
</evidence>